<dbReference type="InterPro" id="IPR005131">
    <property type="entry name" value="Ser_deHydtase_bsu"/>
</dbReference>
<dbReference type="RefSeq" id="WP_093729910.1">
    <property type="nucleotide sequence ID" value="NZ_FMYW01000004.1"/>
</dbReference>
<comment type="cofactor">
    <cofactor evidence="1 12">
        <name>[4Fe-4S] cluster</name>
        <dbReference type="ChEBI" id="CHEBI:49883"/>
    </cofactor>
</comment>
<dbReference type="OrthoDB" id="9813137at2"/>
<evidence type="ECO:0000256" key="2">
    <source>
        <dbReference type="ARBA" id="ARBA00004742"/>
    </source>
</evidence>
<dbReference type="Pfam" id="PF01842">
    <property type="entry name" value="ACT"/>
    <property type="match status" value="1"/>
</dbReference>
<dbReference type="GO" id="GO:0051539">
    <property type="term" value="F:4 iron, 4 sulfur cluster binding"/>
    <property type="evidence" value="ECO:0007669"/>
    <property type="project" value="UniProtKB-UniRule"/>
</dbReference>
<keyword evidence="9 11" id="KW-0456">Lyase</keyword>
<evidence type="ECO:0000259" key="13">
    <source>
        <dbReference type="PROSITE" id="PS51671"/>
    </source>
</evidence>
<evidence type="ECO:0000313" key="14">
    <source>
        <dbReference type="EMBL" id="SDC29773.1"/>
    </source>
</evidence>
<dbReference type="Pfam" id="PF03315">
    <property type="entry name" value="SDH_beta"/>
    <property type="match status" value="1"/>
</dbReference>
<evidence type="ECO:0000256" key="1">
    <source>
        <dbReference type="ARBA" id="ARBA00001966"/>
    </source>
</evidence>
<evidence type="ECO:0000256" key="11">
    <source>
        <dbReference type="PIRNR" id="PIRNR036692"/>
    </source>
</evidence>
<dbReference type="InterPro" id="IPR004643">
    <property type="entry name" value="Fe-S_L-Ser_bsu"/>
</dbReference>
<dbReference type="PANTHER" id="PTHR30182">
    <property type="entry name" value="L-SERINE DEHYDRATASE"/>
    <property type="match status" value="1"/>
</dbReference>
<accession>A0A1G6KFP8</accession>
<dbReference type="PROSITE" id="PS51671">
    <property type="entry name" value="ACT"/>
    <property type="match status" value="1"/>
</dbReference>
<keyword evidence="4 11" id="KW-0312">Gluconeogenesis</keyword>
<evidence type="ECO:0000256" key="10">
    <source>
        <dbReference type="ARBA" id="ARBA00049406"/>
    </source>
</evidence>
<dbReference type="NCBIfam" id="TIGR00719">
    <property type="entry name" value="sda_beta"/>
    <property type="match status" value="1"/>
</dbReference>
<dbReference type="SUPFAM" id="SSF55021">
    <property type="entry name" value="ACT-like"/>
    <property type="match status" value="1"/>
</dbReference>
<keyword evidence="8 11" id="KW-0411">Iron-sulfur</keyword>
<dbReference type="SUPFAM" id="SSF143548">
    <property type="entry name" value="Serine metabolism enzymes domain"/>
    <property type="match status" value="1"/>
</dbReference>
<keyword evidence="6 11" id="KW-0479">Metal-binding</keyword>
<evidence type="ECO:0000256" key="3">
    <source>
        <dbReference type="ARBA" id="ARBA00008636"/>
    </source>
</evidence>
<dbReference type="GO" id="GO:0046872">
    <property type="term" value="F:metal ion binding"/>
    <property type="evidence" value="ECO:0007669"/>
    <property type="project" value="UniProtKB-UniRule"/>
</dbReference>
<protein>
    <recommendedName>
        <fullName evidence="11">L-serine deaminase</fullName>
    </recommendedName>
</protein>
<dbReference type="PANTHER" id="PTHR30182:SF12">
    <property type="entry name" value="L-SERINE DEHYDRATASE, BETA CHAIN-RELATED"/>
    <property type="match status" value="1"/>
</dbReference>
<evidence type="ECO:0000313" key="15">
    <source>
        <dbReference type="Proteomes" id="UP000198943"/>
    </source>
</evidence>
<dbReference type="GO" id="GO:0003941">
    <property type="term" value="F:L-serine ammonia-lyase activity"/>
    <property type="evidence" value="ECO:0007669"/>
    <property type="project" value="UniProtKB-UniRule"/>
</dbReference>
<evidence type="ECO:0000256" key="4">
    <source>
        <dbReference type="ARBA" id="ARBA00022432"/>
    </source>
</evidence>
<evidence type="ECO:0000256" key="9">
    <source>
        <dbReference type="ARBA" id="ARBA00023239"/>
    </source>
</evidence>
<keyword evidence="15" id="KW-1185">Reference proteome</keyword>
<sequence>MNIFDIVGPVMIGPSSSHTAGACRLGLLAAGILGERPQQAEILLHGSFARTYKGHGTDRALVAGLMGWQPDDVRIPNALKLAAEEGVKFTFHPVDLGSMAHPNSVLFRLTGKNGNACEVIGASVGGGQIMVTKVDGFPVELTGVLPALFVPHRDEPGVIALVSTILAQKQINIASMRVFREGKGETAAMVIECDQAVPPAVIHHLEELGPVKLVRFVDKVS</sequence>
<dbReference type="Proteomes" id="UP000198943">
    <property type="component" value="Unassembled WGS sequence"/>
</dbReference>
<feature type="domain" description="ACT" evidence="13">
    <location>
        <begin position="147"/>
        <end position="219"/>
    </location>
</feature>
<proteinExistence type="inferred from homology"/>
<gene>
    <name evidence="14" type="ORF">SAMN04487864_104238</name>
</gene>
<dbReference type="InterPro" id="IPR002912">
    <property type="entry name" value="ACT_dom"/>
</dbReference>
<dbReference type="CDD" id="cd04903">
    <property type="entry name" value="ACT_LSD"/>
    <property type="match status" value="1"/>
</dbReference>
<dbReference type="Gene3D" id="3.30.70.260">
    <property type="match status" value="1"/>
</dbReference>
<keyword evidence="5 11" id="KW-0004">4Fe-4S</keyword>
<keyword evidence="7 11" id="KW-0408">Iron</keyword>
<evidence type="ECO:0000256" key="7">
    <source>
        <dbReference type="ARBA" id="ARBA00023004"/>
    </source>
</evidence>
<organism evidence="14 15">
    <name type="scientific">Succiniclasticum ruminis</name>
    <dbReference type="NCBI Taxonomy" id="40841"/>
    <lineage>
        <taxon>Bacteria</taxon>
        <taxon>Bacillati</taxon>
        <taxon>Bacillota</taxon>
        <taxon>Negativicutes</taxon>
        <taxon>Acidaminococcales</taxon>
        <taxon>Acidaminococcaceae</taxon>
        <taxon>Succiniclasticum</taxon>
    </lineage>
</organism>
<dbReference type="InterPro" id="IPR051318">
    <property type="entry name" value="Fe-S_L-Ser"/>
</dbReference>
<comment type="similarity">
    <text evidence="3 11 12">Belongs to the iron-sulfur dependent L-serine dehydratase family.</text>
</comment>
<evidence type="ECO:0000256" key="8">
    <source>
        <dbReference type="ARBA" id="ARBA00023014"/>
    </source>
</evidence>
<dbReference type="Gene3D" id="3.30.1330.90">
    <property type="entry name" value="D-3-phosphoglycerate dehydrogenase, domain 3"/>
    <property type="match status" value="1"/>
</dbReference>
<name>A0A1G6KFP8_9FIRM</name>
<comment type="pathway">
    <text evidence="2 11">Carbohydrate biosynthesis; gluconeogenesis.</text>
</comment>
<dbReference type="GO" id="GO:0006094">
    <property type="term" value="P:gluconeogenesis"/>
    <property type="evidence" value="ECO:0007669"/>
    <property type="project" value="UniProtKB-UniRule"/>
</dbReference>
<dbReference type="PIRSF" id="PIRSF036692">
    <property type="entry name" value="SDH_B"/>
    <property type="match status" value="1"/>
</dbReference>
<dbReference type="InterPro" id="IPR045865">
    <property type="entry name" value="ACT-like_dom_sf"/>
</dbReference>
<evidence type="ECO:0000256" key="5">
    <source>
        <dbReference type="ARBA" id="ARBA00022485"/>
    </source>
</evidence>
<reference evidence="15" key="1">
    <citation type="submission" date="2016-10" db="EMBL/GenBank/DDBJ databases">
        <authorList>
            <person name="Varghese N."/>
            <person name="Submissions S."/>
        </authorList>
    </citation>
    <scope>NUCLEOTIDE SEQUENCE [LARGE SCALE GENOMIC DNA]</scope>
    <source>
        <strain evidence="15">DSM 11005</strain>
    </source>
</reference>
<dbReference type="AlphaFoldDB" id="A0A1G6KFP8"/>
<dbReference type="UniPathway" id="UPA00138"/>
<evidence type="ECO:0000256" key="6">
    <source>
        <dbReference type="ARBA" id="ARBA00022723"/>
    </source>
</evidence>
<evidence type="ECO:0000256" key="12">
    <source>
        <dbReference type="RuleBase" id="RU366059"/>
    </source>
</evidence>
<dbReference type="InterPro" id="IPR029009">
    <property type="entry name" value="ASB_dom_sf"/>
</dbReference>
<comment type="catalytic activity">
    <reaction evidence="10 11 12">
        <text>L-serine = pyruvate + NH4(+)</text>
        <dbReference type="Rhea" id="RHEA:19169"/>
        <dbReference type="ChEBI" id="CHEBI:15361"/>
        <dbReference type="ChEBI" id="CHEBI:28938"/>
        <dbReference type="ChEBI" id="CHEBI:33384"/>
        <dbReference type="EC" id="4.3.1.17"/>
    </reaction>
</comment>
<dbReference type="EMBL" id="FMYW01000004">
    <property type="protein sequence ID" value="SDC29773.1"/>
    <property type="molecule type" value="Genomic_DNA"/>
</dbReference>